<dbReference type="SUPFAM" id="SSF53383">
    <property type="entry name" value="PLP-dependent transferases"/>
    <property type="match status" value="1"/>
</dbReference>
<comment type="cofactor">
    <cofactor evidence="1">
        <name>pyridoxal 5'-phosphate</name>
        <dbReference type="ChEBI" id="CHEBI:597326"/>
    </cofactor>
</comment>
<dbReference type="PANTHER" id="PTHR42832">
    <property type="entry name" value="AMINO ACID AMINOTRANSFERASE"/>
    <property type="match status" value="1"/>
</dbReference>
<dbReference type="EC" id="2.6.1.83" evidence="5"/>
<evidence type="ECO:0000256" key="3">
    <source>
        <dbReference type="ARBA" id="ARBA00022679"/>
    </source>
</evidence>
<evidence type="ECO:0000256" key="1">
    <source>
        <dbReference type="ARBA" id="ARBA00001933"/>
    </source>
</evidence>
<name>A0ABY7U6C4_9CORY</name>
<evidence type="ECO:0000313" key="5">
    <source>
        <dbReference type="EMBL" id="WCZ32256.1"/>
    </source>
</evidence>
<dbReference type="Gene3D" id="3.40.640.10">
    <property type="entry name" value="Type I PLP-dependent aspartate aminotransferase-like (Major domain)"/>
    <property type="match status" value="1"/>
</dbReference>
<keyword evidence="6" id="KW-1185">Reference proteome</keyword>
<keyword evidence="3 5" id="KW-0808">Transferase</keyword>
<evidence type="ECO:0000313" key="6">
    <source>
        <dbReference type="Proteomes" id="UP001220064"/>
    </source>
</evidence>
<gene>
    <name evidence="5" type="primary">dapL</name>
    <name evidence="5" type="ORF">CMASS_04025</name>
</gene>
<dbReference type="InterPro" id="IPR015421">
    <property type="entry name" value="PyrdxlP-dep_Trfase_major"/>
</dbReference>
<evidence type="ECO:0000256" key="2">
    <source>
        <dbReference type="ARBA" id="ARBA00022576"/>
    </source>
</evidence>
<accession>A0ABY7U6C4</accession>
<dbReference type="EMBL" id="CP063189">
    <property type="protein sequence ID" value="WCZ32256.1"/>
    <property type="molecule type" value="Genomic_DNA"/>
</dbReference>
<dbReference type="GO" id="GO:0010285">
    <property type="term" value="F:L,L-diaminopimelate aminotransferase activity"/>
    <property type="evidence" value="ECO:0007669"/>
    <property type="project" value="UniProtKB-EC"/>
</dbReference>
<dbReference type="InterPro" id="IPR019880">
    <property type="entry name" value="OxyQ"/>
</dbReference>
<organism evidence="5 6">
    <name type="scientific">Corynebacterium massiliense DSM 45435</name>
    <dbReference type="NCBI Taxonomy" id="1121364"/>
    <lineage>
        <taxon>Bacteria</taxon>
        <taxon>Bacillati</taxon>
        <taxon>Actinomycetota</taxon>
        <taxon>Actinomycetes</taxon>
        <taxon>Mycobacteriales</taxon>
        <taxon>Corynebacteriaceae</taxon>
        <taxon>Corynebacterium</taxon>
    </lineage>
</organism>
<keyword evidence="2 5" id="KW-0032">Aminotransferase</keyword>
<reference evidence="5 6" key="1">
    <citation type="submission" date="2020-10" db="EMBL/GenBank/DDBJ databases">
        <title>Complete genome sequence of Corynebacterium massiliense DSM 45435, type strain of Corynebacterium massiliense.</title>
        <authorList>
            <person name="Busche T."/>
            <person name="Kalinowski J."/>
            <person name="Ruckert C."/>
        </authorList>
    </citation>
    <scope>NUCLEOTIDE SEQUENCE [LARGE SCALE GENOMIC DNA]</scope>
    <source>
        <strain evidence="5 6">DSM 45435</strain>
    </source>
</reference>
<feature type="domain" description="Aminotransferase class I/classII large" evidence="4">
    <location>
        <begin position="53"/>
        <end position="364"/>
    </location>
</feature>
<dbReference type="Proteomes" id="UP001220064">
    <property type="component" value="Chromosome"/>
</dbReference>
<dbReference type="Gene3D" id="3.90.1150.10">
    <property type="entry name" value="Aspartate Aminotransferase, domain 1"/>
    <property type="match status" value="1"/>
</dbReference>
<dbReference type="CDD" id="cd00609">
    <property type="entry name" value="AAT_like"/>
    <property type="match status" value="1"/>
</dbReference>
<dbReference type="InterPro" id="IPR015424">
    <property type="entry name" value="PyrdxlP-dep_Trfase"/>
</dbReference>
<dbReference type="PANTHER" id="PTHR42832:SF3">
    <property type="entry name" value="L-GLUTAMINE--4-(METHYLSULFANYL)-2-OXOBUTANOATE AMINOTRANSFERASE"/>
    <property type="match status" value="1"/>
</dbReference>
<proteinExistence type="predicted"/>
<dbReference type="RefSeq" id="WP_022862546.1">
    <property type="nucleotide sequence ID" value="NZ_ATVG01000002.1"/>
</dbReference>
<dbReference type="InterPro" id="IPR004839">
    <property type="entry name" value="Aminotransferase_I/II_large"/>
</dbReference>
<evidence type="ECO:0000259" key="4">
    <source>
        <dbReference type="Pfam" id="PF00155"/>
    </source>
</evidence>
<dbReference type="Pfam" id="PF00155">
    <property type="entry name" value="Aminotran_1_2"/>
    <property type="match status" value="1"/>
</dbReference>
<dbReference type="NCBIfam" id="TIGR03539">
    <property type="entry name" value="DapC_actino"/>
    <property type="match status" value="1"/>
</dbReference>
<protein>
    <submittedName>
        <fullName evidence="5">LL-diaminopimelate aminotransferase</fullName>
        <ecNumber evidence="5">2.6.1.83</ecNumber>
    </submittedName>
</protein>
<dbReference type="InterPro" id="IPR050881">
    <property type="entry name" value="LL-DAP_aminotransferase"/>
</dbReference>
<dbReference type="InterPro" id="IPR015422">
    <property type="entry name" value="PyrdxlP-dep_Trfase_small"/>
</dbReference>
<sequence length="367" mass="38918">MTARTPLIQRLPEFPWDLIADAKQRAAAHPDGLIDLSVGSPVDPVAPGVQLGLTAAGGKTGYPQTAGTPELRDEIAAALQRRFGIAGLGEKSVLPVIGLKEAIAWLPTLLGVTGAVCFPRLAYPTYEVAALIAGATPRRGDTPAEFGDAGLVFVNSPSNPTGAVKTVEELRDIVKWARETGAIVASDECYLGLGYSDANPPVSILDERVSDGDHTRLLALHSQSKTANMASYRAGFIAGDEDLVQELLTVRKHAGLIVPGPIQAAMVEALRDDASQQLQRHRYASRRAALMRALVDAGFRVEHSDAGMYLWATRGEDGRKSVDWLAERGILVAPGAFYGPDGAEFIRVGLNAADDKVAAAAERIAGR</sequence>